<evidence type="ECO:0000259" key="2">
    <source>
        <dbReference type="Pfam" id="PF05651"/>
    </source>
</evidence>
<accession>A0A1W1VHI3</accession>
<dbReference type="AlphaFoldDB" id="A0A1W1VHI3"/>
<keyword evidence="6" id="KW-1185">Reference proteome</keyword>
<proteinExistence type="inferred from homology"/>
<evidence type="ECO:0000259" key="4">
    <source>
        <dbReference type="Pfam" id="PF17853"/>
    </source>
</evidence>
<dbReference type="OrthoDB" id="212459at2"/>
<dbReference type="InterPro" id="IPR008599">
    <property type="entry name" value="Diacid_rec"/>
</dbReference>
<dbReference type="Pfam" id="PF17853">
    <property type="entry name" value="GGDEF_2"/>
    <property type="match status" value="1"/>
</dbReference>
<dbReference type="Proteomes" id="UP000192731">
    <property type="component" value="Unassembled WGS sequence"/>
</dbReference>
<dbReference type="Pfam" id="PF13556">
    <property type="entry name" value="HTH_30"/>
    <property type="match status" value="1"/>
</dbReference>
<dbReference type="Pfam" id="PF05651">
    <property type="entry name" value="Diacid_rec"/>
    <property type="match status" value="1"/>
</dbReference>
<dbReference type="RefSeq" id="WP_084053722.1">
    <property type="nucleotide sequence ID" value="NZ_FWWT01000021.1"/>
</dbReference>
<protein>
    <submittedName>
        <fullName evidence="5">Carbohydrate diacid regulator</fullName>
    </submittedName>
</protein>
<feature type="domain" description="CdaR GGDEF-like" evidence="4">
    <location>
        <begin position="144"/>
        <end position="274"/>
    </location>
</feature>
<sequence>MLNDLAQKIAESVSDVISHDVIFTDEKALIIGASDISRIGTMHEASLRVIETGKPNESYYFLNHKGSKPGITLPLEFSGKTIGSVGITGERSEVEKIAVLVKRQSELMLKESIYLETSLLREQALTQFIQDVLIFDHNKSNNIILKARAIQLGYNFNNPYIVIAIKLLKKDSEINLDKSNELCLQSVKQKELKIIKNIFSNINDVIIPLSREKYVVLYSLNYKYKEKNFFQEIEDKSMQVINSFKLKGTVSKIGIGSVAENLTDIKSSYKWAWKSMGLGEKVKNNVNIYNIEEFYLEHLISDMNKEECKYFTSKLLKELKKQNDYFELSKTILAWFESGFSQSEAAKILYIHRNTFIHRLNKISELTERDLKNIRNAHVLYLAVLIEEVMNEDKE</sequence>
<dbReference type="EMBL" id="FWWT01000021">
    <property type="protein sequence ID" value="SMB92796.1"/>
    <property type="molecule type" value="Genomic_DNA"/>
</dbReference>
<name>A0A1W1VHI3_DESTI</name>
<evidence type="ECO:0000313" key="5">
    <source>
        <dbReference type="EMBL" id="SMB92796.1"/>
    </source>
</evidence>
<dbReference type="InterPro" id="IPR025736">
    <property type="entry name" value="PucR_C-HTH_dom"/>
</dbReference>
<comment type="similarity">
    <text evidence="1">Belongs to the CdaR family.</text>
</comment>
<gene>
    <name evidence="5" type="ORF">SAMN00017405_2103</name>
</gene>
<dbReference type="PANTHER" id="PTHR33744:SF15">
    <property type="entry name" value="CARBOHYDRATE DIACID REGULATOR"/>
    <property type="match status" value="1"/>
</dbReference>
<dbReference type="InterPro" id="IPR042070">
    <property type="entry name" value="PucR_C-HTH_sf"/>
</dbReference>
<dbReference type="Gene3D" id="1.10.10.2840">
    <property type="entry name" value="PucR C-terminal helix-turn-helix domain"/>
    <property type="match status" value="1"/>
</dbReference>
<evidence type="ECO:0000313" key="6">
    <source>
        <dbReference type="Proteomes" id="UP000192731"/>
    </source>
</evidence>
<feature type="domain" description="Putative sugar diacid recognition" evidence="2">
    <location>
        <begin position="3"/>
        <end position="131"/>
    </location>
</feature>
<dbReference type="InterPro" id="IPR051448">
    <property type="entry name" value="CdaR-like_regulators"/>
</dbReference>
<feature type="domain" description="PucR C-terminal helix-turn-helix" evidence="3">
    <location>
        <begin position="329"/>
        <end position="386"/>
    </location>
</feature>
<dbReference type="STRING" id="656914.SAMN00017405_2103"/>
<evidence type="ECO:0000259" key="3">
    <source>
        <dbReference type="Pfam" id="PF13556"/>
    </source>
</evidence>
<dbReference type="InterPro" id="IPR041522">
    <property type="entry name" value="CdaR_GGDEF"/>
</dbReference>
<dbReference type="PANTHER" id="PTHR33744">
    <property type="entry name" value="CARBOHYDRATE DIACID REGULATOR"/>
    <property type="match status" value="1"/>
</dbReference>
<evidence type="ECO:0000256" key="1">
    <source>
        <dbReference type="ARBA" id="ARBA00006754"/>
    </source>
</evidence>
<organism evidence="5 6">
    <name type="scientific">Desulfonispora thiosulfatigenes DSM 11270</name>
    <dbReference type="NCBI Taxonomy" id="656914"/>
    <lineage>
        <taxon>Bacteria</taxon>
        <taxon>Bacillati</taxon>
        <taxon>Bacillota</taxon>
        <taxon>Clostridia</taxon>
        <taxon>Eubacteriales</taxon>
        <taxon>Peptococcaceae</taxon>
        <taxon>Desulfonispora</taxon>
    </lineage>
</organism>
<reference evidence="5 6" key="1">
    <citation type="submission" date="2017-04" db="EMBL/GenBank/DDBJ databases">
        <authorList>
            <person name="Afonso C.L."/>
            <person name="Miller P.J."/>
            <person name="Scott M.A."/>
            <person name="Spackman E."/>
            <person name="Goraichik I."/>
            <person name="Dimitrov K.M."/>
            <person name="Suarez D.L."/>
            <person name="Swayne D.E."/>
        </authorList>
    </citation>
    <scope>NUCLEOTIDE SEQUENCE [LARGE SCALE GENOMIC DNA]</scope>
    <source>
        <strain evidence="5 6">DSM 11270</strain>
    </source>
</reference>